<evidence type="ECO:0000313" key="5">
    <source>
        <dbReference type="Proteomes" id="UP001163046"/>
    </source>
</evidence>
<dbReference type="OrthoDB" id="152385at2759"/>
<dbReference type="InterPro" id="IPR036116">
    <property type="entry name" value="FN3_sf"/>
</dbReference>
<evidence type="ECO:0000313" key="4">
    <source>
        <dbReference type="EMBL" id="KAJ7356058.1"/>
    </source>
</evidence>
<dbReference type="InterPro" id="IPR050713">
    <property type="entry name" value="RTP_Phos/Ushers"/>
</dbReference>
<dbReference type="Pfam" id="PF00041">
    <property type="entry name" value="fn3"/>
    <property type="match status" value="4"/>
</dbReference>
<dbReference type="AlphaFoldDB" id="A0A9W9YKQ0"/>
<reference evidence="4" key="1">
    <citation type="submission" date="2023-01" db="EMBL/GenBank/DDBJ databases">
        <title>Genome assembly of the deep-sea coral Lophelia pertusa.</title>
        <authorList>
            <person name="Herrera S."/>
            <person name="Cordes E."/>
        </authorList>
    </citation>
    <scope>NUCLEOTIDE SEQUENCE</scope>
    <source>
        <strain evidence="4">USNM1676648</strain>
        <tissue evidence="4">Polyp</tissue>
    </source>
</reference>
<feature type="domain" description="Fibronectin type-III" evidence="3">
    <location>
        <begin position="555"/>
        <end position="642"/>
    </location>
</feature>
<feature type="domain" description="Fibronectin type-III" evidence="3">
    <location>
        <begin position="358"/>
        <end position="453"/>
    </location>
</feature>
<feature type="domain" description="Fibronectin type-III" evidence="3">
    <location>
        <begin position="260"/>
        <end position="354"/>
    </location>
</feature>
<dbReference type="PANTHER" id="PTHR46957:SF3">
    <property type="entry name" value="CYTOKINE RECEPTOR"/>
    <property type="match status" value="1"/>
</dbReference>
<comment type="caution">
    <text evidence="4">The sequence shown here is derived from an EMBL/GenBank/DDBJ whole genome shotgun (WGS) entry which is preliminary data.</text>
</comment>
<evidence type="ECO:0000256" key="2">
    <source>
        <dbReference type="SAM" id="SignalP"/>
    </source>
</evidence>
<protein>
    <recommendedName>
        <fullName evidence="3">Fibronectin type-III domain-containing protein</fullName>
    </recommendedName>
</protein>
<dbReference type="SUPFAM" id="SSF49265">
    <property type="entry name" value="Fibronectin type III"/>
    <property type="match status" value="2"/>
</dbReference>
<dbReference type="EMBL" id="MU827325">
    <property type="protein sequence ID" value="KAJ7356058.1"/>
    <property type="molecule type" value="Genomic_DNA"/>
</dbReference>
<accession>A0A9W9YKQ0</accession>
<dbReference type="InterPro" id="IPR003961">
    <property type="entry name" value="FN3_dom"/>
</dbReference>
<organism evidence="4 5">
    <name type="scientific">Desmophyllum pertusum</name>
    <dbReference type="NCBI Taxonomy" id="174260"/>
    <lineage>
        <taxon>Eukaryota</taxon>
        <taxon>Metazoa</taxon>
        <taxon>Cnidaria</taxon>
        <taxon>Anthozoa</taxon>
        <taxon>Hexacorallia</taxon>
        <taxon>Scleractinia</taxon>
        <taxon>Caryophylliina</taxon>
        <taxon>Caryophylliidae</taxon>
        <taxon>Desmophyllum</taxon>
    </lineage>
</organism>
<dbReference type="Proteomes" id="UP001163046">
    <property type="component" value="Unassembled WGS sequence"/>
</dbReference>
<evidence type="ECO:0000256" key="1">
    <source>
        <dbReference type="ARBA" id="ARBA00022737"/>
    </source>
</evidence>
<keyword evidence="1" id="KW-0677">Repeat</keyword>
<keyword evidence="2" id="KW-0732">Signal</keyword>
<dbReference type="FunFam" id="2.60.40.10:FF:000028">
    <property type="entry name" value="Neuronal cell adhesion molecule"/>
    <property type="match status" value="1"/>
</dbReference>
<feature type="domain" description="Fibronectin type-III" evidence="3">
    <location>
        <begin position="454"/>
        <end position="550"/>
    </location>
</feature>
<dbReference type="Gene3D" id="2.60.40.10">
    <property type="entry name" value="Immunoglobulins"/>
    <property type="match status" value="4"/>
</dbReference>
<dbReference type="PROSITE" id="PS50853">
    <property type="entry name" value="FN3"/>
    <property type="match status" value="4"/>
</dbReference>
<feature type="chain" id="PRO_5040936283" description="Fibronectin type-III domain-containing protein" evidence="2">
    <location>
        <begin position="23"/>
        <end position="642"/>
    </location>
</feature>
<dbReference type="GO" id="GO:0016020">
    <property type="term" value="C:membrane"/>
    <property type="evidence" value="ECO:0007669"/>
    <property type="project" value="UniProtKB-SubCell"/>
</dbReference>
<sequence length="642" mass="70606">MISLRTLVRSILCTILLFEALGSTELYSLYKDADHYWDLDLPETIVDNITSQHGSVFGDVIAKISPTGTGLRVVKGAEITLKPEFGIECPVDPSRCTEGLTVSMFVKVIGSTSDFKRLLGNSDMQDSRQFKRHKGFVVGVKQNTFRIFVVSESYVCSCTVNALKVRSNLWSHLVFSWKDPGLEDGGLEIYRDRFRIHPRHIDCDYELDSNRILSQDITLGSRIQELSIAAEFDNLAIWYKNAGQSSLNAPWVYVRGPSAAPNIASVFNTSSTSLFVIWLHDIPPAKYNGILIGYRVKWKEGRRTSSQSNLGLKAASFNITGLKKYWSYRVYVAGRTNGGVGVENYKDVMTDEDVPTEGPDDLTIQATSSSSLLVSWRDVKPCCRYGITRGYHALLTDHDLQENISSVIMNETTLSVEFHDLLPYYSYDVSVTAFNVKGFGPASKTDVLTGEEAPVNPPNASAQSNTATSISAQWTFNNSVRNVLGILRGFKVHFTSQDGENYTLVKVGANESSLTLLDLKPFSGYNVTVGAFTLAGETNSSTIVVHTQQDVPGAPPGNVLAYNLSSTAIKVHWGPIPFDLQNGLILGYHLIVMLNSSLERNLTASPNAGEMVVTNLTKYTTYQVLISGFTLKGSGPQSAPVM</sequence>
<keyword evidence="5" id="KW-1185">Reference proteome</keyword>
<dbReference type="CDD" id="cd00063">
    <property type="entry name" value="FN3"/>
    <property type="match status" value="4"/>
</dbReference>
<feature type="signal peptide" evidence="2">
    <location>
        <begin position="1"/>
        <end position="22"/>
    </location>
</feature>
<gene>
    <name evidence="4" type="ORF">OS493_026981</name>
</gene>
<proteinExistence type="predicted"/>
<dbReference type="PANTHER" id="PTHR46957">
    <property type="entry name" value="CYTOKINE RECEPTOR"/>
    <property type="match status" value="1"/>
</dbReference>
<name>A0A9W9YKQ0_9CNID</name>
<dbReference type="InterPro" id="IPR013783">
    <property type="entry name" value="Ig-like_fold"/>
</dbReference>
<dbReference type="SMART" id="SM00060">
    <property type="entry name" value="FN3"/>
    <property type="match status" value="4"/>
</dbReference>
<evidence type="ECO:0000259" key="3">
    <source>
        <dbReference type="PROSITE" id="PS50853"/>
    </source>
</evidence>